<dbReference type="AlphaFoldDB" id="A0A369AVU8"/>
<gene>
    <name evidence="1" type="ORF">DFR58_11752</name>
</gene>
<comment type="caution">
    <text evidence="1">The sequence shown here is derived from an EMBL/GenBank/DDBJ whole genome shotgun (WGS) entry which is preliminary data.</text>
</comment>
<evidence type="ECO:0000313" key="2">
    <source>
        <dbReference type="Proteomes" id="UP000253034"/>
    </source>
</evidence>
<proteinExistence type="predicted"/>
<sequence length="397" mass="45221">MPKVELKMQSPLVIGGKRIKDNVIPSLDYIPGNFVRAAFAKQILLRCPLYVPGEKDKHGRYNYVGLRDGEKCKECELFRLCENFSNIGFSFFYPKGCDILPFTSRRCKTDPDIHQIRDVLIYGDRLKCSECKDKDKDKARGRMESAKGYIMGGKSFSVPHISFTRTAIDPYTGTSLDSSLYSINAVNCVMDGNSLVFEGEVWGDGAELISPIQTIMVGRYSSVGMGRMGIKVLGDEKRQRNNELAKGLESFNKKIREENIQYKDSPEDKTYIPMLFKSHAKLDFKGMEHPLDTEEYLERWGQAMFGQEQTQLKVERVYAEYDLYRGYDTSREWGKWEKPPEIRVLKGTVVLLSVQEPMDETVRSLACIEGEGIGGDRLNGFGRVEFCSTFHAKEESK</sequence>
<dbReference type="OrthoDB" id="1730014at2"/>
<accession>A0A369AVU8</accession>
<keyword evidence="2" id="KW-1185">Reference proteome</keyword>
<name>A0A369AVU8_9FIRM</name>
<reference evidence="1 2" key="1">
    <citation type="submission" date="2018-07" db="EMBL/GenBank/DDBJ databases">
        <title>Genomic Encyclopedia of Type Strains, Phase IV (KMG-IV): sequencing the most valuable type-strain genomes for metagenomic binning, comparative biology and taxonomic classification.</title>
        <authorList>
            <person name="Goeker M."/>
        </authorList>
    </citation>
    <scope>NUCLEOTIDE SEQUENCE [LARGE SCALE GENOMIC DNA]</scope>
    <source>
        <strain evidence="1 2">DSM 27016</strain>
    </source>
</reference>
<dbReference type="Proteomes" id="UP000253034">
    <property type="component" value="Unassembled WGS sequence"/>
</dbReference>
<dbReference type="RefSeq" id="WP_114298569.1">
    <property type="nucleotide sequence ID" value="NZ_QPJT01000017.1"/>
</dbReference>
<evidence type="ECO:0000313" key="1">
    <source>
        <dbReference type="EMBL" id="RCX13512.1"/>
    </source>
</evidence>
<dbReference type="EMBL" id="QPJT01000017">
    <property type="protein sequence ID" value="RCX13512.1"/>
    <property type="molecule type" value="Genomic_DNA"/>
</dbReference>
<protein>
    <submittedName>
        <fullName evidence="1">CRISPR-associated Csx10 family RAMP protein</fullName>
    </submittedName>
</protein>
<organism evidence="1 2">
    <name type="scientific">Anaerobacterium chartisolvens</name>
    <dbReference type="NCBI Taxonomy" id="1297424"/>
    <lineage>
        <taxon>Bacteria</taxon>
        <taxon>Bacillati</taxon>
        <taxon>Bacillota</taxon>
        <taxon>Clostridia</taxon>
        <taxon>Eubacteriales</taxon>
        <taxon>Oscillospiraceae</taxon>
        <taxon>Anaerobacterium</taxon>
    </lineage>
</organism>